<evidence type="ECO:0000256" key="7">
    <source>
        <dbReference type="ARBA" id="ARBA00023004"/>
    </source>
</evidence>
<dbReference type="AlphaFoldDB" id="A0AAV2DEW9"/>
<keyword evidence="9 12" id="KW-0472">Membrane</keyword>
<dbReference type="SUPFAM" id="SSF48264">
    <property type="entry name" value="Cytochrome P450"/>
    <property type="match status" value="1"/>
</dbReference>
<dbReference type="Gene3D" id="1.10.630.10">
    <property type="entry name" value="Cytochrome P450"/>
    <property type="match status" value="1"/>
</dbReference>
<dbReference type="FunFam" id="1.10.630.10:FF:000019">
    <property type="entry name" value="Cytochrome P450 family protein"/>
    <property type="match status" value="1"/>
</dbReference>
<accession>A0AAV2DEW9</accession>
<evidence type="ECO:0000256" key="4">
    <source>
        <dbReference type="ARBA" id="ARBA00022617"/>
    </source>
</evidence>
<dbReference type="PRINTS" id="PR00463">
    <property type="entry name" value="EP450I"/>
</dbReference>
<protein>
    <submittedName>
        <fullName evidence="13">Uncharacterized protein</fullName>
    </submittedName>
</protein>
<dbReference type="GO" id="GO:0016020">
    <property type="term" value="C:membrane"/>
    <property type="evidence" value="ECO:0007669"/>
    <property type="project" value="UniProtKB-SubCell"/>
</dbReference>
<dbReference type="GO" id="GO:0004497">
    <property type="term" value="F:monooxygenase activity"/>
    <property type="evidence" value="ECO:0007669"/>
    <property type="project" value="UniProtKB-KW"/>
</dbReference>
<evidence type="ECO:0000256" key="6">
    <source>
        <dbReference type="ARBA" id="ARBA00023002"/>
    </source>
</evidence>
<dbReference type="InterPro" id="IPR001128">
    <property type="entry name" value="Cyt_P450"/>
</dbReference>
<dbReference type="InterPro" id="IPR002401">
    <property type="entry name" value="Cyt_P450_E_grp-I"/>
</dbReference>
<evidence type="ECO:0000256" key="8">
    <source>
        <dbReference type="ARBA" id="ARBA00023033"/>
    </source>
</evidence>
<dbReference type="InterPro" id="IPR017972">
    <property type="entry name" value="Cyt_P450_CS"/>
</dbReference>
<keyword evidence="4 10" id="KW-0349">Heme</keyword>
<dbReference type="GO" id="GO:0016705">
    <property type="term" value="F:oxidoreductase activity, acting on paired donors, with incorporation or reduction of molecular oxygen"/>
    <property type="evidence" value="ECO:0007669"/>
    <property type="project" value="InterPro"/>
</dbReference>
<keyword evidence="8 11" id="KW-0503">Monooxygenase</keyword>
<sequence length="542" mass="61085">MPPSDIFQSYSDSPPPLLLHLLLLIIIAVSSVIFLVTNFRGGGGGKLPPSPRSLPLIGHMHHLGPTLHRHLHTLSAQHGPLVHFRIGPKPCLLASTPDLAHEILKTNEPAFLNRPKVANLHYLTYGSADFATAQYGPYWKFMKHLLMNRLLGPQTLDRFVPVRRDETNRFLNRALSRARAGEAMDVGAELTRLTNNAISRMMLRTRCSGDDEEEADEVRRLVREMTELGRQFNVSDTFWVLKNWDLQGFEKRLVDVRGRYDVLMERIMKEHEDLRRERKMKDGDDCGLEDCKDVLDILLDIYEDEEAEMKLTRENIKAFIMNIFGAGTDTSSILIEWGLSELINHPDVTSKVRQEMELVVGNDRLVQESDIPNLPYLQAILKELLRLHPTGPLIVRESSQECTIAGYKIPAKTRLFVNIWSLGRDPSHWKDPEEFSPERFMGTEWKKKNNMLDVRGQHFHLLPFGSGRRSCPGASLALRFVPTTLAAMIQCFDWTAVGDGGGGGEVDMEEGGAGLTLSRARPLVCVPIARRGAGDLLSTTTM</sequence>
<keyword evidence="12" id="KW-0812">Transmembrane</keyword>
<dbReference type="PANTHER" id="PTHR47943">
    <property type="entry name" value="CYTOCHROME P450 93A3-LIKE"/>
    <property type="match status" value="1"/>
</dbReference>
<dbReference type="EMBL" id="OZ034815">
    <property type="protein sequence ID" value="CAL1372434.1"/>
    <property type="molecule type" value="Genomic_DNA"/>
</dbReference>
<feature type="binding site" description="axial binding residue" evidence="10">
    <location>
        <position position="471"/>
    </location>
    <ligand>
        <name>heme</name>
        <dbReference type="ChEBI" id="CHEBI:30413"/>
    </ligand>
    <ligandPart>
        <name>Fe</name>
        <dbReference type="ChEBI" id="CHEBI:18248"/>
    </ligandPart>
</feature>
<evidence type="ECO:0000256" key="5">
    <source>
        <dbReference type="ARBA" id="ARBA00022723"/>
    </source>
</evidence>
<proteinExistence type="inferred from homology"/>
<comment type="similarity">
    <text evidence="3 11">Belongs to the cytochrome P450 family.</text>
</comment>
<dbReference type="GO" id="GO:0005506">
    <property type="term" value="F:iron ion binding"/>
    <property type="evidence" value="ECO:0007669"/>
    <property type="project" value="InterPro"/>
</dbReference>
<evidence type="ECO:0000256" key="3">
    <source>
        <dbReference type="ARBA" id="ARBA00010617"/>
    </source>
</evidence>
<organism evidence="13 14">
    <name type="scientific">Linum trigynum</name>
    <dbReference type="NCBI Taxonomy" id="586398"/>
    <lineage>
        <taxon>Eukaryota</taxon>
        <taxon>Viridiplantae</taxon>
        <taxon>Streptophyta</taxon>
        <taxon>Embryophyta</taxon>
        <taxon>Tracheophyta</taxon>
        <taxon>Spermatophyta</taxon>
        <taxon>Magnoliopsida</taxon>
        <taxon>eudicotyledons</taxon>
        <taxon>Gunneridae</taxon>
        <taxon>Pentapetalae</taxon>
        <taxon>rosids</taxon>
        <taxon>fabids</taxon>
        <taxon>Malpighiales</taxon>
        <taxon>Linaceae</taxon>
        <taxon>Linum</taxon>
    </lineage>
</organism>
<keyword evidence="12" id="KW-1133">Transmembrane helix</keyword>
<evidence type="ECO:0000256" key="9">
    <source>
        <dbReference type="ARBA" id="ARBA00023136"/>
    </source>
</evidence>
<dbReference type="GO" id="GO:0020037">
    <property type="term" value="F:heme binding"/>
    <property type="evidence" value="ECO:0007669"/>
    <property type="project" value="InterPro"/>
</dbReference>
<comment type="subcellular location">
    <subcellularLocation>
        <location evidence="2">Membrane</location>
    </subcellularLocation>
</comment>
<evidence type="ECO:0000256" key="12">
    <source>
        <dbReference type="SAM" id="Phobius"/>
    </source>
</evidence>
<feature type="transmembrane region" description="Helical" evidence="12">
    <location>
        <begin position="17"/>
        <end position="36"/>
    </location>
</feature>
<keyword evidence="6 11" id="KW-0560">Oxidoreductase</keyword>
<keyword evidence="5 10" id="KW-0479">Metal-binding</keyword>
<evidence type="ECO:0000313" key="13">
    <source>
        <dbReference type="EMBL" id="CAL1372434.1"/>
    </source>
</evidence>
<reference evidence="13 14" key="1">
    <citation type="submission" date="2024-04" db="EMBL/GenBank/DDBJ databases">
        <authorList>
            <person name="Fracassetti M."/>
        </authorList>
    </citation>
    <scope>NUCLEOTIDE SEQUENCE [LARGE SCALE GENOMIC DNA]</scope>
</reference>
<dbReference type="PRINTS" id="PR00385">
    <property type="entry name" value="P450"/>
</dbReference>
<evidence type="ECO:0000313" key="14">
    <source>
        <dbReference type="Proteomes" id="UP001497516"/>
    </source>
</evidence>
<dbReference type="CDD" id="cd20655">
    <property type="entry name" value="CYP93"/>
    <property type="match status" value="1"/>
</dbReference>
<keyword evidence="14" id="KW-1185">Reference proteome</keyword>
<evidence type="ECO:0000256" key="11">
    <source>
        <dbReference type="RuleBase" id="RU000461"/>
    </source>
</evidence>
<comment type="cofactor">
    <cofactor evidence="1 10">
        <name>heme</name>
        <dbReference type="ChEBI" id="CHEBI:30413"/>
    </cofactor>
</comment>
<keyword evidence="7 10" id="KW-0408">Iron</keyword>
<dbReference type="PANTHER" id="PTHR47943:SF8">
    <property type="entry name" value="CYTOCHROME P450"/>
    <property type="match status" value="1"/>
</dbReference>
<gene>
    <name evidence="13" type="ORF">LTRI10_LOCUS14443</name>
</gene>
<name>A0AAV2DEW9_9ROSI</name>
<evidence type="ECO:0000256" key="1">
    <source>
        <dbReference type="ARBA" id="ARBA00001971"/>
    </source>
</evidence>
<dbReference type="InterPro" id="IPR036396">
    <property type="entry name" value="Cyt_P450_sf"/>
</dbReference>
<dbReference type="Pfam" id="PF00067">
    <property type="entry name" value="p450"/>
    <property type="match status" value="1"/>
</dbReference>
<evidence type="ECO:0000256" key="10">
    <source>
        <dbReference type="PIRSR" id="PIRSR602401-1"/>
    </source>
</evidence>
<dbReference type="Proteomes" id="UP001497516">
    <property type="component" value="Chromosome 2"/>
</dbReference>
<dbReference type="PROSITE" id="PS00086">
    <property type="entry name" value="CYTOCHROME_P450"/>
    <property type="match status" value="1"/>
</dbReference>
<evidence type="ECO:0000256" key="2">
    <source>
        <dbReference type="ARBA" id="ARBA00004370"/>
    </source>
</evidence>